<dbReference type="AlphaFoldDB" id="A0A0K2U0P6"/>
<protein>
    <submittedName>
        <fullName evidence="1">Uncharacterized protein</fullName>
    </submittedName>
</protein>
<accession>A0A0K2U0P6</accession>
<dbReference type="EMBL" id="HACA01013860">
    <property type="protein sequence ID" value="CDW31221.1"/>
    <property type="molecule type" value="Transcribed_RNA"/>
</dbReference>
<sequence length="52" mass="6066">SDLTTMLIACNITLSIANHLRSKNLWRNTQVNLSLSEEPSLNYWRMLVPMYL</sequence>
<evidence type="ECO:0000313" key="1">
    <source>
        <dbReference type="EMBL" id="CDW31221.1"/>
    </source>
</evidence>
<organism evidence="1">
    <name type="scientific">Lepeophtheirus salmonis</name>
    <name type="common">Salmon louse</name>
    <name type="synonym">Caligus salmonis</name>
    <dbReference type="NCBI Taxonomy" id="72036"/>
    <lineage>
        <taxon>Eukaryota</taxon>
        <taxon>Metazoa</taxon>
        <taxon>Ecdysozoa</taxon>
        <taxon>Arthropoda</taxon>
        <taxon>Crustacea</taxon>
        <taxon>Multicrustacea</taxon>
        <taxon>Hexanauplia</taxon>
        <taxon>Copepoda</taxon>
        <taxon>Siphonostomatoida</taxon>
        <taxon>Caligidae</taxon>
        <taxon>Lepeophtheirus</taxon>
    </lineage>
</organism>
<reference evidence="1" key="1">
    <citation type="submission" date="2014-05" db="EMBL/GenBank/DDBJ databases">
        <authorList>
            <person name="Chronopoulou M."/>
        </authorList>
    </citation>
    <scope>NUCLEOTIDE SEQUENCE</scope>
    <source>
        <tissue evidence="1">Whole organism</tissue>
    </source>
</reference>
<proteinExistence type="predicted"/>
<name>A0A0K2U0P6_LEPSM</name>
<feature type="non-terminal residue" evidence="1">
    <location>
        <position position="1"/>
    </location>
</feature>